<dbReference type="PaxDb" id="35128-Thaps12179"/>
<evidence type="ECO:0000313" key="3">
    <source>
        <dbReference type="Proteomes" id="UP000001449"/>
    </source>
</evidence>
<accession>B8CGP4</accession>
<proteinExistence type="predicted"/>
<dbReference type="KEGG" id="tps:THAPSDRAFT_12179"/>
<keyword evidence="1" id="KW-0732">Signal</keyword>
<feature type="chain" id="PRO_5002869895" evidence="1">
    <location>
        <begin position="18"/>
        <end position="247"/>
    </location>
</feature>
<protein>
    <submittedName>
        <fullName evidence="2">Uncharacterized protein</fullName>
    </submittedName>
</protein>
<dbReference type="EMBL" id="CM000655">
    <property type="protein sequence ID" value="EED87401.1"/>
    <property type="molecule type" value="Genomic_DNA"/>
</dbReference>
<dbReference type="InParanoid" id="B8CGP4"/>
<dbReference type="Proteomes" id="UP000001449">
    <property type="component" value="Chromosome 24"/>
</dbReference>
<evidence type="ECO:0000256" key="1">
    <source>
        <dbReference type="SAM" id="SignalP"/>
    </source>
</evidence>
<feature type="signal peptide" evidence="1">
    <location>
        <begin position="1"/>
        <end position="17"/>
    </location>
</feature>
<reference evidence="2 3" key="1">
    <citation type="journal article" date="2004" name="Science">
        <title>The genome of the diatom Thalassiosira pseudonana: ecology, evolution, and metabolism.</title>
        <authorList>
            <person name="Armbrust E.V."/>
            <person name="Berges J.A."/>
            <person name="Bowler C."/>
            <person name="Green B.R."/>
            <person name="Martinez D."/>
            <person name="Putnam N.H."/>
            <person name="Zhou S."/>
            <person name="Allen A.E."/>
            <person name="Apt K.E."/>
            <person name="Bechner M."/>
            <person name="Brzezinski M.A."/>
            <person name="Chaal B.K."/>
            <person name="Chiovitti A."/>
            <person name="Davis A.K."/>
            <person name="Demarest M.S."/>
            <person name="Detter J.C."/>
            <person name="Glavina T."/>
            <person name="Goodstein D."/>
            <person name="Hadi M.Z."/>
            <person name="Hellsten U."/>
            <person name="Hildebrand M."/>
            <person name="Jenkins B.D."/>
            <person name="Jurka J."/>
            <person name="Kapitonov V.V."/>
            <person name="Kroger N."/>
            <person name="Lau W.W."/>
            <person name="Lane T.W."/>
            <person name="Larimer F.W."/>
            <person name="Lippmeier J.C."/>
            <person name="Lucas S."/>
            <person name="Medina M."/>
            <person name="Montsant A."/>
            <person name="Obornik M."/>
            <person name="Parker M.S."/>
            <person name="Palenik B."/>
            <person name="Pazour G.J."/>
            <person name="Richardson P.M."/>
            <person name="Rynearson T.A."/>
            <person name="Saito M.A."/>
            <person name="Schwartz D.C."/>
            <person name="Thamatrakoln K."/>
            <person name="Valentin K."/>
            <person name="Vardi A."/>
            <person name="Wilkerson F.P."/>
            <person name="Rokhsar D.S."/>
        </authorList>
    </citation>
    <scope>NUCLEOTIDE SEQUENCE [LARGE SCALE GENOMIC DNA]</scope>
    <source>
        <strain evidence="2 3">CCMP1335</strain>
    </source>
</reference>
<keyword evidence="3" id="KW-1185">Reference proteome</keyword>
<dbReference type="AlphaFoldDB" id="B8CGP4"/>
<gene>
    <name evidence="2" type="ORF">THAPSDRAFT_12179</name>
</gene>
<dbReference type="HOGENOM" id="CLU_1126458_0_0_1"/>
<reference evidence="2 3" key="2">
    <citation type="journal article" date="2008" name="Nature">
        <title>The Phaeodactylum genome reveals the evolutionary history of diatom genomes.</title>
        <authorList>
            <person name="Bowler C."/>
            <person name="Allen A.E."/>
            <person name="Badger J.H."/>
            <person name="Grimwood J."/>
            <person name="Jabbari K."/>
            <person name="Kuo A."/>
            <person name="Maheswari U."/>
            <person name="Martens C."/>
            <person name="Maumus F."/>
            <person name="Otillar R.P."/>
            <person name="Rayko E."/>
            <person name="Salamov A."/>
            <person name="Vandepoele K."/>
            <person name="Beszteri B."/>
            <person name="Gruber A."/>
            <person name="Heijde M."/>
            <person name="Katinka M."/>
            <person name="Mock T."/>
            <person name="Valentin K."/>
            <person name="Verret F."/>
            <person name="Berges J.A."/>
            <person name="Brownlee C."/>
            <person name="Cadoret J.P."/>
            <person name="Chiovitti A."/>
            <person name="Choi C.J."/>
            <person name="Coesel S."/>
            <person name="De Martino A."/>
            <person name="Detter J.C."/>
            <person name="Durkin C."/>
            <person name="Falciatore A."/>
            <person name="Fournet J."/>
            <person name="Haruta M."/>
            <person name="Huysman M.J."/>
            <person name="Jenkins B.D."/>
            <person name="Jiroutova K."/>
            <person name="Jorgensen R.E."/>
            <person name="Joubert Y."/>
            <person name="Kaplan A."/>
            <person name="Kroger N."/>
            <person name="Kroth P.G."/>
            <person name="La Roche J."/>
            <person name="Lindquist E."/>
            <person name="Lommer M."/>
            <person name="Martin-Jezequel V."/>
            <person name="Lopez P.J."/>
            <person name="Lucas S."/>
            <person name="Mangogna M."/>
            <person name="McGinnis K."/>
            <person name="Medlin L.K."/>
            <person name="Montsant A."/>
            <person name="Oudot-Le Secq M.P."/>
            <person name="Napoli C."/>
            <person name="Obornik M."/>
            <person name="Parker M.S."/>
            <person name="Petit J.L."/>
            <person name="Porcel B.M."/>
            <person name="Poulsen N."/>
            <person name="Robison M."/>
            <person name="Rychlewski L."/>
            <person name="Rynearson T.A."/>
            <person name="Schmutz J."/>
            <person name="Shapiro H."/>
            <person name="Siaut M."/>
            <person name="Stanley M."/>
            <person name="Sussman M.R."/>
            <person name="Taylor A.R."/>
            <person name="Vardi A."/>
            <person name="von Dassow P."/>
            <person name="Vyverman W."/>
            <person name="Willis A."/>
            <person name="Wyrwicz L.S."/>
            <person name="Rokhsar D.S."/>
            <person name="Weissenbach J."/>
            <person name="Armbrust E.V."/>
            <person name="Green B.R."/>
            <person name="Van de Peer Y."/>
            <person name="Grigoriev I.V."/>
        </authorList>
    </citation>
    <scope>NUCLEOTIDE SEQUENCE [LARGE SCALE GENOMIC DNA]</scope>
    <source>
        <strain evidence="2 3">CCMP1335</strain>
    </source>
</reference>
<organism evidence="2 3">
    <name type="scientific">Thalassiosira pseudonana</name>
    <name type="common">Marine diatom</name>
    <name type="synonym">Cyclotella nana</name>
    <dbReference type="NCBI Taxonomy" id="35128"/>
    <lineage>
        <taxon>Eukaryota</taxon>
        <taxon>Sar</taxon>
        <taxon>Stramenopiles</taxon>
        <taxon>Ochrophyta</taxon>
        <taxon>Bacillariophyta</taxon>
        <taxon>Coscinodiscophyceae</taxon>
        <taxon>Thalassiosirophycidae</taxon>
        <taxon>Thalassiosirales</taxon>
        <taxon>Thalassiosiraceae</taxon>
        <taxon>Thalassiosira</taxon>
    </lineage>
</organism>
<name>B8CGP4_THAPS</name>
<dbReference type="GeneID" id="7452016"/>
<sequence>MIMPMKVLVLLLAGVTANNIRGSNDQEERNLAFRTTFRTNTNRSGGSRTPWRLIGGWRSGGGARGRDNYYSDPDPVVHLVMDDRKSDALDCMYHITDVLWMDYGLKVSPTTEKDLYKNFRRGDIISDVIWKKIDEDECNLILEGIEDDLPDDIKNRRRYGGTPFNKSKKGRSSRTTSYFFDEKIFKEQDKCYKDCDNTYGKKATIPDKEELKSCEDECDHKCEDDCKKDVKDTRESLPLLEFVMIFA</sequence>
<dbReference type="RefSeq" id="XP_002295335.1">
    <property type="nucleotide sequence ID" value="XM_002295299.1"/>
</dbReference>
<evidence type="ECO:0000313" key="2">
    <source>
        <dbReference type="EMBL" id="EED87401.1"/>
    </source>
</evidence>